<protein>
    <submittedName>
        <fullName evidence="1">Uncharacterized protein</fullName>
    </submittedName>
</protein>
<comment type="caution">
    <text evidence="1">The sequence shown here is derived from an EMBL/GenBank/DDBJ whole genome shotgun (WGS) entry which is preliminary data.</text>
</comment>
<dbReference type="Proteomes" id="UP000223913">
    <property type="component" value="Unassembled WGS sequence"/>
</dbReference>
<dbReference type="AlphaFoldDB" id="A0A2D0NCI5"/>
<accession>A0A2D0NCI5</accession>
<gene>
    <name evidence="1" type="ORF">CRP01_11525</name>
</gene>
<evidence type="ECO:0000313" key="1">
    <source>
        <dbReference type="EMBL" id="PHN06205.1"/>
    </source>
</evidence>
<proteinExistence type="predicted"/>
<dbReference type="RefSeq" id="WP_099150189.1">
    <property type="nucleotide sequence ID" value="NZ_PDUD01000018.1"/>
</dbReference>
<sequence>MPSINWKKAPIEVTNITAADPHIDVTIRTINWKWPKEPNIEKLYIYFEGVIEVIVPFKDPEYTQVRSGCPADFFLYNIPSEDIHTETIGYVTFKNIPYPEGKATYKQQVENHGIFILEQFSIVSADKLKKIDADLKVKKAKLKIKEDNSS</sequence>
<dbReference type="EMBL" id="PDUD01000018">
    <property type="protein sequence ID" value="PHN06205.1"/>
    <property type="molecule type" value="Genomic_DNA"/>
</dbReference>
<evidence type="ECO:0000313" key="2">
    <source>
        <dbReference type="Proteomes" id="UP000223913"/>
    </source>
</evidence>
<keyword evidence="2" id="KW-1185">Reference proteome</keyword>
<organism evidence="1 2">
    <name type="scientific">Flavilitoribacter nigricans (strain ATCC 23147 / DSM 23189 / NBRC 102662 / NCIMB 1420 / SS-2)</name>
    <name type="common">Lewinella nigricans</name>
    <dbReference type="NCBI Taxonomy" id="1122177"/>
    <lineage>
        <taxon>Bacteria</taxon>
        <taxon>Pseudomonadati</taxon>
        <taxon>Bacteroidota</taxon>
        <taxon>Saprospiria</taxon>
        <taxon>Saprospirales</taxon>
        <taxon>Lewinellaceae</taxon>
        <taxon>Flavilitoribacter</taxon>
    </lineage>
</organism>
<name>A0A2D0NCI5_FLAN2</name>
<reference evidence="1 2" key="1">
    <citation type="submission" date="2017-10" db="EMBL/GenBank/DDBJ databases">
        <title>The draft genome sequence of Lewinella nigricans NBRC 102662.</title>
        <authorList>
            <person name="Wang K."/>
        </authorList>
    </citation>
    <scope>NUCLEOTIDE SEQUENCE [LARGE SCALE GENOMIC DNA]</scope>
    <source>
        <strain evidence="1 2">NBRC 102662</strain>
    </source>
</reference>